<sequence>MTTLQRPVGLLAGVDEAGRGPLCGAVVAAAVILDPQRPISGLDDSKALSAKKRVALALQIRERALAWSVAEASPAEIDQLNILGATMLAMKRAVQALGVSPAEVWVDGNRCPDLDCTVRAVVGGDAKVEEISAASILAKTVRDAQMEALHERYPHLGLAQHKGYPTAAHMAALRQHGVPDFYRTTFSPVREILAQGRLF</sequence>
<dbReference type="InterPro" id="IPR001352">
    <property type="entry name" value="RNase_HII/HIII"/>
</dbReference>
<evidence type="ECO:0000313" key="18">
    <source>
        <dbReference type="EMBL" id="MBB4011511.1"/>
    </source>
</evidence>
<comment type="function">
    <text evidence="3 14 16">Endonuclease that specifically degrades the RNA of RNA-DNA hybrids.</text>
</comment>
<evidence type="ECO:0000256" key="12">
    <source>
        <dbReference type="ARBA" id="ARBA00022801"/>
    </source>
</evidence>
<evidence type="ECO:0000313" key="19">
    <source>
        <dbReference type="Proteomes" id="UP000561045"/>
    </source>
</evidence>
<evidence type="ECO:0000256" key="11">
    <source>
        <dbReference type="ARBA" id="ARBA00022759"/>
    </source>
</evidence>
<dbReference type="GO" id="GO:0003723">
    <property type="term" value="F:RNA binding"/>
    <property type="evidence" value="ECO:0007669"/>
    <property type="project" value="UniProtKB-UniRule"/>
</dbReference>
<evidence type="ECO:0000256" key="4">
    <source>
        <dbReference type="ARBA" id="ARBA00004496"/>
    </source>
</evidence>
<proteinExistence type="inferred from homology"/>
<dbReference type="EMBL" id="JACIET010000001">
    <property type="protein sequence ID" value="MBB4011511.1"/>
    <property type="molecule type" value="Genomic_DNA"/>
</dbReference>
<evidence type="ECO:0000259" key="17">
    <source>
        <dbReference type="PROSITE" id="PS51975"/>
    </source>
</evidence>
<dbReference type="NCBIfam" id="NF000596">
    <property type="entry name" value="PRK00015.1-4"/>
    <property type="match status" value="1"/>
</dbReference>
<dbReference type="PANTHER" id="PTHR10954">
    <property type="entry name" value="RIBONUCLEASE H2 SUBUNIT A"/>
    <property type="match status" value="1"/>
</dbReference>
<dbReference type="HAMAP" id="MF_00052_B">
    <property type="entry name" value="RNase_HII_B"/>
    <property type="match status" value="1"/>
</dbReference>
<accession>A0A840BDB2</accession>
<feature type="binding site" evidence="14 15">
    <location>
        <position position="107"/>
    </location>
    <ligand>
        <name>a divalent metal cation</name>
        <dbReference type="ChEBI" id="CHEBI:60240"/>
    </ligand>
</feature>
<dbReference type="Proteomes" id="UP000561045">
    <property type="component" value="Unassembled WGS sequence"/>
</dbReference>
<dbReference type="NCBIfam" id="NF000595">
    <property type="entry name" value="PRK00015.1-3"/>
    <property type="match status" value="1"/>
</dbReference>
<evidence type="ECO:0000256" key="2">
    <source>
        <dbReference type="ARBA" id="ARBA00001946"/>
    </source>
</evidence>
<reference evidence="18 19" key="1">
    <citation type="submission" date="2020-08" db="EMBL/GenBank/DDBJ databases">
        <title>Genomic Encyclopedia of Type Strains, Phase IV (KMG-IV): sequencing the most valuable type-strain genomes for metagenomic binning, comparative biology and taxonomic classification.</title>
        <authorList>
            <person name="Goeker M."/>
        </authorList>
    </citation>
    <scope>NUCLEOTIDE SEQUENCE [LARGE SCALE GENOMIC DNA]</scope>
    <source>
        <strain evidence="18 19">DSM 106739</strain>
    </source>
</reference>
<dbReference type="Gene3D" id="3.30.420.10">
    <property type="entry name" value="Ribonuclease H-like superfamily/Ribonuclease H"/>
    <property type="match status" value="1"/>
</dbReference>
<gene>
    <name evidence="14" type="primary">rnhB</name>
    <name evidence="18" type="ORF">GGR36_000819</name>
</gene>
<dbReference type="GO" id="GO:0005737">
    <property type="term" value="C:cytoplasm"/>
    <property type="evidence" value="ECO:0007669"/>
    <property type="project" value="UniProtKB-SubCell"/>
</dbReference>
<comment type="cofactor">
    <cofactor evidence="14 15">
        <name>Mn(2+)</name>
        <dbReference type="ChEBI" id="CHEBI:29035"/>
    </cofactor>
    <cofactor evidence="14 15">
        <name>Mg(2+)</name>
        <dbReference type="ChEBI" id="CHEBI:18420"/>
    </cofactor>
    <text evidence="14 15">Manganese or magnesium. Binds 1 divalent metal ion per monomer in the absence of substrate. May bind a second metal ion after substrate binding.</text>
</comment>
<comment type="subcellular location">
    <subcellularLocation>
        <location evidence="4 14">Cytoplasm</location>
    </subcellularLocation>
</comment>
<evidence type="ECO:0000256" key="9">
    <source>
        <dbReference type="ARBA" id="ARBA00022722"/>
    </source>
</evidence>
<feature type="domain" description="RNase H type-2" evidence="17">
    <location>
        <begin position="9"/>
        <end position="198"/>
    </location>
</feature>
<dbReference type="FunFam" id="3.30.420.10:FF:000006">
    <property type="entry name" value="Ribonuclease HII"/>
    <property type="match status" value="1"/>
</dbReference>
<dbReference type="InterPro" id="IPR012337">
    <property type="entry name" value="RNaseH-like_sf"/>
</dbReference>
<name>A0A840BDB2_9RHOO</name>
<evidence type="ECO:0000256" key="6">
    <source>
        <dbReference type="ARBA" id="ARBA00012180"/>
    </source>
</evidence>
<keyword evidence="10 14" id="KW-0479">Metal-binding</keyword>
<dbReference type="GO" id="GO:0004523">
    <property type="term" value="F:RNA-DNA hybrid ribonuclease activity"/>
    <property type="evidence" value="ECO:0007669"/>
    <property type="project" value="UniProtKB-UniRule"/>
</dbReference>
<evidence type="ECO:0000256" key="1">
    <source>
        <dbReference type="ARBA" id="ARBA00000077"/>
    </source>
</evidence>
<dbReference type="GO" id="GO:0030145">
    <property type="term" value="F:manganese ion binding"/>
    <property type="evidence" value="ECO:0007669"/>
    <property type="project" value="UniProtKB-UniRule"/>
</dbReference>
<dbReference type="InterPro" id="IPR022898">
    <property type="entry name" value="RNase_HII"/>
</dbReference>
<evidence type="ECO:0000256" key="5">
    <source>
        <dbReference type="ARBA" id="ARBA00007383"/>
    </source>
</evidence>
<evidence type="ECO:0000256" key="13">
    <source>
        <dbReference type="ARBA" id="ARBA00023211"/>
    </source>
</evidence>
<keyword evidence="13 14" id="KW-0464">Manganese</keyword>
<evidence type="ECO:0000256" key="7">
    <source>
        <dbReference type="ARBA" id="ARBA00019179"/>
    </source>
</evidence>
<dbReference type="RefSeq" id="WP_183632143.1">
    <property type="nucleotide sequence ID" value="NZ_BAABLE010000011.1"/>
</dbReference>
<evidence type="ECO:0000256" key="10">
    <source>
        <dbReference type="ARBA" id="ARBA00022723"/>
    </source>
</evidence>
<dbReference type="GO" id="GO:0043137">
    <property type="term" value="P:DNA replication, removal of RNA primer"/>
    <property type="evidence" value="ECO:0007669"/>
    <property type="project" value="TreeGrafter"/>
</dbReference>
<keyword evidence="8 14" id="KW-0963">Cytoplasm</keyword>
<dbReference type="CDD" id="cd07182">
    <property type="entry name" value="RNase_HII_bacteria_HII_like"/>
    <property type="match status" value="1"/>
</dbReference>
<dbReference type="EC" id="3.1.26.4" evidence="6 14"/>
<dbReference type="PROSITE" id="PS51975">
    <property type="entry name" value="RNASE_H_2"/>
    <property type="match status" value="1"/>
</dbReference>
<evidence type="ECO:0000256" key="14">
    <source>
        <dbReference type="HAMAP-Rule" id="MF_00052"/>
    </source>
</evidence>
<feature type="binding site" evidence="14 15">
    <location>
        <position position="16"/>
    </location>
    <ligand>
        <name>a divalent metal cation</name>
        <dbReference type="ChEBI" id="CHEBI:60240"/>
    </ligand>
</feature>
<keyword evidence="12 14" id="KW-0378">Hydrolase</keyword>
<dbReference type="GO" id="GO:0032299">
    <property type="term" value="C:ribonuclease H2 complex"/>
    <property type="evidence" value="ECO:0007669"/>
    <property type="project" value="TreeGrafter"/>
</dbReference>
<dbReference type="SUPFAM" id="SSF53098">
    <property type="entry name" value="Ribonuclease H-like"/>
    <property type="match status" value="1"/>
</dbReference>
<keyword evidence="9 14" id="KW-0540">Nuclease</keyword>
<evidence type="ECO:0000256" key="15">
    <source>
        <dbReference type="PROSITE-ProRule" id="PRU01319"/>
    </source>
</evidence>
<comment type="caution">
    <text evidence="18">The sequence shown here is derived from an EMBL/GenBank/DDBJ whole genome shotgun (WGS) entry which is preliminary data.</text>
</comment>
<dbReference type="InterPro" id="IPR024567">
    <property type="entry name" value="RNase_HII/HIII_dom"/>
</dbReference>
<comment type="cofactor">
    <cofactor evidence="2">
        <name>Mg(2+)</name>
        <dbReference type="ChEBI" id="CHEBI:18420"/>
    </cofactor>
</comment>
<dbReference type="PANTHER" id="PTHR10954:SF18">
    <property type="entry name" value="RIBONUCLEASE HII"/>
    <property type="match status" value="1"/>
</dbReference>
<organism evidence="18 19">
    <name type="scientific">Niveibacterium umoris</name>
    <dbReference type="NCBI Taxonomy" id="1193620"/>
    <lineage>
        <taxon>Bacteria</taxon>
        <taxon>Pseudomonadati</taxon>
        <taxon>Pseudomonadota</taxon>
        <taxon>Betaproteobacteria</taxon>
        <taxon>Rhodocyclales</taxon>
        <taxon>Rhodocyclaceae</taxon>
        <taxon>Niveibacterium</taxon>
    </lineage>
</organism>
<keyword evidence="11 14" id="KW-0255">Endonuclease</keyword>
<comment type="catalytic activity">
    <reaction evidence="1 14 15 16">
        <text>Endonucleolytic cleavage to 5'-phosphomonoester.</text>
        <dbReference type="EC" id="3.1.26.4"/>
    </reaction>
</comment>
<dbReference type="AlphaFoldDB" id="A0A840BDB2"/>
<evidence type="ECO:0000256" key="8">
    <source>
        <dbReference type="ARBA" id="ARBA00022490"/>
    </source>
</evidence>
<feature type="binding site" evidence="14 15">
    <location>
        <position position="15"/>
    </location>
    <ligand>
        <name>a divalent metal cation</name>
        <dbReference type="ChEBI" id="CHEBI:60240"/>
    </ligand>
</feature>
<dbReference type="GO" id="GO:0006298">
    <property type="term" value="P:mismatch repair"/>
    <property type="evidence" value="ECO:0007669"/>
    <property type="project" value="TreeGrafter"/>
</dbReference>
<protein>
    <recommendedName>
        <fullName evidence="7 14">Ribonuclease HII</fullName>
        <shortName evidence="14">RNase HII</shortName>
        <ecNumber evidence="6 14">3.1.26.4</ecNumber>
    </recommendedName>
</protein>
<evidence type="ECO:0000256" key="16">
    <source>
        <dbReference type="RuleBase" id="RU003515"/>
    </source>
</evidence>
<evidence type="ECO:0000256" key="3">
    <source>
        <dbReference type="ARBA" id="ARBA00004065"/>
    </source>
</evidence>
<comment type="similarity">
    <text evidence="5 14 16">Belongs to the RNase HII family.</text>
</comment>
<dbReference type="InterPro" id="IPR036397">
    <property type="entry name" value="RNaseH_sf"/>
</dbReference>
<dbReference type="Pfam" id="PF01351">
    <property type="entry name" value="RNase_HII"/>
    <property type="match status" value="1"/>
</dbReference>
<keyword evidence="19" id="KW-1185">Reference proteome</keyword>